<proteinExistence type="predicted"/>
<protein>
    <submittedName>
        <fullName evidence="2">Uncharacterized protein</fullName>
    </submittedName>
</protein>
<evidence type="ECO:0000313" key="2">
    <source>
        <dbReference type="EMBL" id="RKQ68672.1"/>
    </source>
</evidence>
<reference evidence="2 3" key="1">
    <citation type="submission" date="2018-10" db="EMBL/GenBank/DDBJ databases">
        <title>Comparative analysis of microorganisms from saline springs in Andes Mountain Range, Colombia.</title>
        <authorList>
            <person name="Rubin E."/>
        </authorList>
    </citation>
    <scope>NUCLEOTIDE SEQUENCE [LARGE SCALE GENOMIC DNA]</scope>
    <source>
        <strain evidence="2 3">USBA 36</strain>
    </source>
</reference>
<dbReference type="EMBL" id="RBIG01000003">
    <property type="protein sequence ID" value="RKQ68672.1"/>
    <property type="molecule type" value="Genomic_DNA"/>
</dbReference>
<name>A0A420WCN9_9PROT</name>
<sequence length="193" mass="19885">MEMTGRHIGQDRRTGRCSGLQPALLSAPAMLSALVVSLLLSACATDAPSGPSLAAAPLQAAGSKGADASASSVKPGLAAGLSGGLAGLLPEPPRPDNMSLAPQATAPAPDLVGMTAQQLGGLLGQPRYLRREAPAQVWQYTDRRCILDIFLYPEHGEYRVVHVETRDPRSLSALNVGSCLNGLAVLPASLRGS</sequence>
<feature type="region of interest" description="Disordered" evidence="1">
    <location>
        <begin position="85"/>
        <end position="105"/>
    </location>
</feature>
<comment type="caution">
    <text evidence="2">The sequence shown here is derived from an EMBL/GenBank/DDBJ whole genome shotgun (WGS) entry which is preliminary data.</text>
</comment>
<dbReference type="AlphaFoldDB" id="A0A420WCN9"/>
<gene>
    <name evidence="2" type="ORF">BCL74_3154</name>
</gene>
<accession>A0A420WCN9</accession>
<evidence type="ECO:0000256" key="1">
    <source>
        <dbReference type="SAM" id="MobiDB-lite"/>
    </source>
</evidence>
<organism evidence="2 3">
    <name type="scientific">Oceanibaculum indicum</name>
    <dbReference type="NCBI Taxonomy" id="526216"/>
    <lineage>
        <taxon>Bacteria</taxon>
        <taxon>Pseudomonadati</taxon>
        <taxon>Pseudomonadota</taxon>
        <taxon>Alphaproteobacteria</taxon>
        <taxon>Rhodospirillales</taxon>
        <taxon>Oceanibaculaceae</taxon>
        <taxon>Oceanibaculum</taxon>
    </lineage>
</organism>
<dbReference type="Proteomes" id="UP000277424">
    <property type="component" value="Unassembled WGS sequence"/>
</dbReference>
<evidence type="ECO:0000313" key="3">
    <source>
        <dbReference type="Proteomes" id="UP000277424"/>
    </source>
</evidence>